<dbReference type="AlphaFoldDB" id="A0A4U5P875"/>
<reference evidence="2" key="3">
    <citation type="journal article" date="2019" name="G3 (Bethesda)">
        <title>Hybrid Assembly of the Genome of the Entomopathogenic Nematode Steinernema carpocapsae Identifies the X-Chromosome.</title>
        <authorList>
            <person name="Serra L."/>
            <person name="Macchietto M."/>
            <person name="Macias-Munoz A."/>
            <person name="McGill C.J."/>
            <person name="Rodriguez I.M."/>
            <person name="Rodriguez B."/>
            <person name="Murad R."/>
            <person name="Mortazavi A."/>
        </authorList>
    </citation>
    <scope>NUCLEOTIDE SEQUENCE</scope>
    <source>
        <strain evidence="2">ALL</strain>
    </source>
</reference>
<feature type="compositionally biased region" description="Acidic residues" evidence="1">
    <location>
        <begin position="90"/>
        <end position="102"/>
    </location>
</feature>
<sequence>MVKETQVKMGIAPNIALYERYVERAKKVEQTQEGSSLLGNQSRLGDISFSFPISRKSTMKSLKNDDTLCAEALRPNTAGQAAGTPRASPDNEELLEEDEVENEQPNSVNYMYNDKEIAFTCRDMMTQLDPANVEAATGNLSGAQEPKTFNPRAETEELTKRGIFDCHTLRRNTFVSNMASMPDVAEKTEGDLRRADNPVPPTQTVRFEPVTTDCAGGVPRLQ</sequence>
<reference evidence="2" key="2">
    <citation type="journal article" date="2015" name="Genome Biol.">
        <title>Comparative genomics of Steinernema reveals deeply conserved gene regulatory networks.</title>
        <authorList>
            <person name="Dillman A.R."/>
            <person name="Macchietto M."/>
            <person name="Porter C.F."/>
            <person name="Rogers A."/>
            <person name="Williams B."/>
            <person name="Antoshechkin I."/>
            <person name="Lee M.M."/>
            <person name="Goodwin Z."/>
            <person name="Lu X."/>
            <person name="Lewis E.E."/>
            <person name="Goodrich-Blair H."/>
            <person name="Stock S.P."/>
            <person name="Adams B.J."/>
            <person name="Sternberg P.W."/>
            <person name="Mortazavi A."/>
        </authorList>
    </citation>
    <scope>NUCLEOTIDE SEQUENCE [LARGE SCALE GENOMIC DNA]</scope>
    <source>
        <strain evidence="2">ALL</strain>
    </source>
</reference>
<accession>A0A4U5P875</accession>
<evidence type="ECO:0000313" key="2">
    <source>
        <dbReference type="EMBL" id="TKR92416.1"/>
    </source>
</evidence>
<evidence type="ECO:0000256" key="1">
    <source>
        <dbReference type="SAM" id="MobiDB-lite"/>
    </source>
</evidence>
<proteinExistence type="predicted"/>
<gene>
    <name evidence="2" type="ORF">L596_007071</name>
</gene>
<feature type="region of interest" description="Disordered" evidence="1">
    <location>
        <begin position="75"/>
        <end position="102"/>
    </location>
</feature>
<organism evidence="2">
    <name type="scientific">Steinernema carpocapsae</name>
    <name type="common">Entomopathogenic nematode</name>
    <dbReference type="NCBI Taxonomy" id="34508"/>
    <lineage>
        <taxon>Eukaryota</taxon>
        <taxon>Metazoa</taxon>
        <taxon>Ecdysozoa</taxon>
        <taxon>Nematoda</taxon>
        <taxon>Chromadorea</taxon>
        <taxon>Rhabditida</taxon>
        <taxon>Tylenchina</taxon>
        <taxon>Panagrolaimomorpha</taxon>
        <taxon>Strongyloidoidea</taxon>
        <taxon>Steinernematidae</taxon>
        <taxon>Steinernema</taxon>
    </lineage>
</organism>
<name>A0A4U5P875_STECR</name>
<protein>
    <submittedName>
        <fullName evidence="2">Uncharacterized protein</fullName>
    </submittedName>
</protein>
<comment type="caution">
    <text evidence="2">The sequence shown here is derived from an EMBL/GenBank/DDBJ whole genome shotgun (WGS) entry which is preliminary data.</text>
</comment>
<dbReference type="EMBL" id="AZBU02000002">
    <property type="protein sequence ID" value="TKR92416.1"/>
    <property type="molecule type" value="Genomic_DNA"/>
</dbReference>
<reference evidence="2" key="1">
    <citation type="submission" date="2013-11" db="EMBL/GenBank/DDBJ databases">
        <authorList>
            <person name="Sternberg P."/>
            <person name="Dillman A."/>
            <person name="Macchietto M."/>
        </authorList>
    </citation>
    <scope>NUCLEOTIDE SEQUENCE</scope>
    <source>
        <strain evidence="2">ALL</strain>
    </source>
</reference>
<dbReference type="OrthoDB" id="5875932at2759"/>